<gene>
    <name evidence="6" type="ORF">Atai01_59040</name>
</gene>
<feature type="region of interest" description="Disordered" evidence="4">
    <location>
        <begin position="148"/>
        <end position="169"/>
    </location>
</feature>
<dbReference type="CDD" id="cd01282">
    <property type="entry name" value="HTH_MerR-like_sg3"/>
    <property type="match status" value="1"/>
</dbReference>
<dbReference type="AlphaFoldDB" id="A0A9W6R6M3"/>
<keyword evidence="1" id="KW-0805">Transcription regulation</keyword>
<dbReference type="Pfam" id="PF13411">
    <property type="entry name" value="MerR_1"/>
    <property type="match status" value="1"/>
</dbReference>
<dbReference type="GO" id="GO:0003700">
    <property type="term" value="F:DNA-binding transcription factor activity"/>
    <property type="evidence" value="ECO:0007669"/>
    <property type="project" value="InterPro"/>
</dbReference>
<dbReference type="GO" id="GO:0003677">
    <property type="term" value="F:DNA binding"/>
    <property type="evidence" value="ECO:0007669"/>
    <property type="project" value="UniProtKB-KW"/>
</dbReference>
<keyword evidence="7" id="KW-1185">Reference proteome</keyword>
<dbReference type="PANTHER" id="PTHR30204:SF94">
    <property type="entry name" value="HEAVY METAL-DEPENDENT TRANSCRIPTIONAL REGULATOR HI_0293-RELATED"/>
    <property type="match status" value="1"/>
</dbReference>
<feature type="compositionally biased region" description="Basic and acidic residues" evidence="4">
    <location>
        <begin position="148"/>
        <end position="159"/>
    </location>
</feature>
<dbReference type="PANTHER" id="PTHR30204">
    <property type="entry name" value="REDOX-CYCLING DRUG-SENSING TRANSCRIPTIONAL ACTIVATOR SOXR"/>
    <property type="match status" value="1"/>
</dbReference>
<sequence length="169" mass="18403">MRIGELARRAGTTTRALRFYESQGLLEARRSANGYREYGEEDFRLVNEIQTLQAVGFSLEDTRPFVDCLRSGHETGDSCADSIEVYQRKLDEVDACLDQLNAVRASLVAKLARALAPQPGPCVVTDPDITEANDIVVTDPAIAEAKAEAEAEAKAKAEAEAEANDIEES</sequence>
<dbReference type="InterPro" id="IPR000551">
    <property type="entry name" value="MerR-type_HTH_dom"/>
</dbReference>
<evidence type="ECO:0000313" key="6">
    <source>
        <dbReference type="EMBL" id="GLY69285.1"/>
    </source>
</evidence>
<comment type="caution">
    <text evidence="6">The sequence shown here is derived from an EMBL/GenBank/DDBJ whole genome shotgun (WGS) entry which is preliminary data.</text>
</comment>
<evidence type="ECO:0000313" key="7">
    <source>
        <dbReference type="Proteomes" id="UP001165136"/>
    </source>
</evidence>
<keyword evidence="2" id="KW-0238">DNA-binding</keyword>
<organism evidence="6 7">
    <name type="scientific">Amycolatopsis taiwanensis</name>
    <dbReference type="NCBI Taxonomy" id="342230"/>
    <lineage>
        <taxon>Bacteria</taxon>
        <taxon>Bacillati</taxon>
        <taxon>Actinomycetota</taxon>
        <taxon>Actinomycetes</taxon>
        <taxon>Pseudonocardiales</taxon>
        <taxon>Pseudonocardiaceae</taxon>
        <taxon>Amycolatopsis</taxon>
    </lineage>
</organism>
<dbReference type="PROSITE" id="PS50937">
    <property type="entry name" value="HTH_MERR_2"/>
    <property type="match status" value="1"/>
</dbReference>
<accession>A0A9W6R6M3</accession>
<evidence type="ECO:0000256" key="4">
    <source>
        <dbReference type="SAM" id="MobiDB-lite"/>
    </source>
</evidence>
<dbReference type="PRINTS" id="PR00040">
    <property type="entry name" value="HTHMERR"/>
</dbReference>
<dbReference type="SMART" id="SM00422">
    <property type="entry name" value="HTH_MERR"/>
    <property type="match status" value="1"/>
</dbReference>
<dbReference type="Gene3D" id="1.10.1660.10">
    <property type="match status" value="1"/>
</dbReference>
<proteinExistence type="predicted"/>
<feature type="domain" description="HTH merR-type" evidence="5">
    <location>
        <begin position="1"/>
        <end position="68"/>
    </location>
</feature>
<dbReference type="InterPro" id="IPR009061">
    <property type="entry name" value="DNA-bd_dom_put_sf"/>
</dbReference>
<protein>
    <recommendedName>
        <fullName evidence="5">HTH merR-type domain-containing protein</fullName>
    </recommendedName>
</protein>
<evidence type="ECO:0000259" key="5">
    <source>
        <dbReference type="PROSITE" id="PS50937"/>
    </source>
</evidence>
<name>A0A9W6R6M3_9PSEU</name>
<reference evidence="6" key="1">
    <citation type="submission" date="2023-03" db="EMBL/GenBank/DDBJ databases">
        <title>Amycolatopsis taiwanensis NBRC 103393.</title>
        <authorList>
            <person name="Ichikawa N."/>
            <person name="Sato H."/>
            <person name="Tonouchi N."/>
        </authorList>
    </citation>
    <scope>NUCLEOTIDE SEQUENCE</scope>
    <source>
        <strain evidence="6">NBRC 103393</strain>
    </source>
</reference>
<keyword evidence="3" id="KW-0804">Transcription</keyword>
<dbReference type="InterPro" id="IPR047057">
    <property type="entry name" value="MerR_fam"/>
</dbReference>
<evidence type="ECO:0000256" key="1">
    <source>
        <dbReference type="ARBA" id="ARBA00023015"/>
    </source>
</evidence>
<feature type="compositionally biased region" description="Acidic residues" evidence="4">
    <location>
        <begin position="160"/>
        <end position="169"/>
    </location>
</feature>
<evidence type="ECO:0000256" key="3">
    <source>
        <dbReference type="ARBA" id="ARBA00023163"/>
    </source>
</evidence>
<evidence type="ECO:0000256" key="2">
    <source>
        <dbReference type="ARBA" id="ARBA00023125"/>
    </source>
</evidence>
<dbReference type="SUPFAM" id="SSF46955">
    <property type="entry name" value="Putative DNA-binding domain"/>
    <property type="match status" value="1"/>
</dbReference>
<dbReference type="EMBL" id="BSTI01000015">
    <property type="protein sequence ID" value="GLY69285.1"/>
    <property type="molecule type" value="Genomic_DNA"/>
</dbReference>
<dbReference type="Proteomes" id="UP001165136">
    <property type="component" value="Unassembled WGS sequence"/>
</dbReference>